<feature type="transmembrane region" description="Helical" evidence="2">
    <location>
        <begin position="239"/>
        <end position="259"/>
    </location>
</feature>
<reference evidence="3" key="1">
    <citation type="journal article" date="2015" name="Nature">
        <title>Complex archaea that bridge the gap between prokaryotes and eukaryotes.</title>
        <authorList>
            <person name="Spang A."/>
            <person name="Saw J.H."/>
            <person name="Jorgensen S.L."/>
            <person name="Zaremba-Niedzwiedzka K."/>
            <person name="Martijn J."/>
            <person name="Lind A.E."/>
            <person name="van Eijk R."/>
            <person name="Schleper C."/>
            <person name="Guy L."/>
            <person name="Ettema T.J."/>
        </authorList>
    </citation>
    <scope>NUCLEOTIDE SEQUENCE</scope>
</reference>
<proteinExistence type="predicted"/>
<sequence length="333" mass="36857">MIIAFPLFGFAQTYALPNLDNLDTLLISNEPIQNKQSSTFNVSLTEKIGVSSDGKKPSKIAEGESNFLKKLNQSFDSMKIAHEVILTEKISLSENGYAQNPAYNLNTKIQTSLERIWNSQNLRPEKNRHTFVNQLLNSYNYSEISENAKIGLEKDSEILVSVLGGKIGSSNLLTIFPSQPSIIEPQGTQLLAIGVPDFLTESEAIDSTLPLAVLVLFSGFVLLRFENNDQIKFQNFRRFTCYIFIILLISSMFTIPHSISSAYWPDAYAEKPIEFDESASVIPGNATNTEIIEFDESVSVIPGNDTKVKGKPADNEPKGKPADNEPKGKPADN</sequence>
<keyword evidence="2" id="KW-1133">Transmembrane helix</keyword>
<feature type="compositionally biased region" description="Basic and acidic residues" evidence="1">
    <location>
        <begin position="306"/>
        <end position="333"/>
    </location>
</feature>
<feature type="region of interest" description="Disordered" evidence="1">
    <location>
        <begin position="301"/>
        <end position="333"/>
    </location>
</feature>
<evidence type="ECO:0000256" key="2">
    <source>
        <dbReference type="SAM" id="Phobius"/>
    </source>
</evidence>
<protein>
    <submittedName>
        <fullName evidence="3">Uncharacterized protein</fullName>
    </submittedName>
</protein>
<name>A0A0F9EV63_9ZZZZ</name>
<accession>A0A0F9EV63</accession>
<dbReference type="AlphaFoldDB" id="A0A0F9EV63"/>
<keyword evidence="2" id="KW-0472">Membrane</keyword>
<feature type="non-terminal residue" evidence="3">
    <location>
        <position position="333"/>
    </location>
</feature>
<keyword evidence="2" id="KW-0812">Transmembrane</keyword>
<feature type="transmembrane region" description="Helical" evidence="2">
    <location>
        <begin position="209"/>
        <end position="227"/>
    </location>
</feature>
<evidence type="ECO:0000256" key="1">
    <source>
        <dbReference type="SAM" id="MobiDB-lite"/>
    </source>
</evidence>
<comment type="caution">
    <text evidence="3">The sequence shown here is derived from an EMBL/GenBank/DDBJ whole genome shotgun (WGS) entry which is preliminary data.</text>
</comment>
<gene>
    <name evidence="3" type="ORF">LCGC14_2029050</name>
</gene>
<evidence type="ECO:0000313" key="3">
    <source>
        <dbReference type="EMBL" id="KKL78018.1"/>
    </source>
</evidence>
<dbReference type="EMBL" id="LAZR01023583">
    <property type="protein sequence ID" value="KKL78018.1"/>
    <property type="molecule type" value="Genomic_DNA"/>
</dbReference>
<organism evidence="3">
    <name type="scientific">marine sediment metagenome</name>
    <dbReference type="NCBI Taxonomy" id="412755"/>
    <lineage>
        <taxon>unclassified sequences</taxon>
        <taxon>metagenomes</taxon>
        <taxon>ecological metagenomes</taxon>
    </lineage>
</organism>